<feature type="transmembrane region" description="Helical" evidence="6">
    <location>
        <begin position="199"/>
        <end position="217"/>
    </location>
</feature>
<feature type="transmembrane region" description="Helical" evidence="6">
    <location>
        <begin position="470"/>
        <end position="489"/>
    </location>
</feature>
<comment type="subcellular location">
    <subcellularLocation>
        <location evidence="1">Membrane</location>
        <topology evidence="1">Multi-pass membrane protein</topology>
    </subcellularLocation>
</comment>
<feature type="transmembrane region" description="Helical" evidence="6">
    <location>
        <begin position="563"/>
        <end position="583"/>
    </location>
</feature>
<proteinExistence type="predicted"/>
<dbReference type="PROSITE" id="PS50850">
    <property type="entry name" value="MFS"/>
    <property type="match status" value="1"/>
</dbReference>
<feature type="transmembrane region" description="Helical" evidence="6">
    <location>
        <begin position="269"/>
        <end position="293"/>
    </location>
</feature>
<organism evidence="8 9">
    <name type="scientific">Circinella minor</name>
    <dbReference type="NCBI Taxonomy" id="1195481"/>
    <lineage>
        <taxon>Eukaryota</taxon>
        <taxon>Fungi</taxon>
        <taxon>Fungi incertae sedis</taxon>
        <taxon>Mucoromycota</taxon>
        <taxon>Mucoromycotina</taxon>
        <taxon>Mucoromycetes</taxon>
        <taxon>Mucorales</taxon>
        <taxon>Lichtheimiaceae</taxon>
        <taxon>Circinella</taxon>
    </lineage>
</organism>
<reference evidence="8 9" key="1">
    <citation type="submission" date="2020-12" db="EMBL/GenBank/DDBJ databases">
        <title>Metabolic potential, ecology and presence of endohyphal bacteria is reflected in genomic diversity of Mucoromycotina.</title>
        <authorList>
            <person name="Muszewska A."/>
            <person name="Okrasinska A."/>
            <person name="Steczkiewicz K."/>
            <person name="Drgas O."/>
            <person name="Orlowska M."/>
            <person name="Perlinska-Lenart U."/>
            <person name="Aleksandrzak-Piekarczyk T."/>
            <person name="Szatraj K."/>
            <person name="Zielenkiewicz U."/>
            <person name="Pilsyk S."/>
            <person name="Malc E."/>
            <person name="Mieczkowski P."/>
            <person name="Kruszewska J.S."/>
            <person name="Biernat P."/>
            <person name="Pawlowska J."/>
        </authorList>
    </citation>
    <scope>NUCLEOTIDE SEQUENCE [LARGE SCALE GENOMIC DNA]</scope>
    <source>
        <strain evidence="8 9">CBS 142.35</strain>
    </source>
</reference>
<dbReference type="SUPFAM" id="SSF103473">
    <property type="entry name" value="MFS general substrate transporter"/>
    <property type="match status" value="1"/>
</dbReference>
<feature type="transmembrane region" description="Helical" evidence="6">
    <location>
        <begin position="424"/>
        <end position="443"/>
    </location>
</feature>
<keyword evidence="3 6" id="KW-1133">Transmembrane helix</keyword>
<evidence type="ECO:0000313" key="8">
    <source>
        <dbReference type="EMBL" id="KAG2226547.1"/>
    </source>
</evidence>
<dbReference type="OrthoDB" id="440553at2759"/>
<feature type="domain" description="Major facilitator superfamily (MFS) profile" evidence="7">
    <location>
        <begin position="133"/>
        <end position="586"/>
    </location>
</feature>
<evidence type="ECO:0000256" key="6">
    <source>
        <dbReference type="SAM" id="Phobius"/>
    </source>
</evidence>
<evidence type="ECO:0000313" key="9">
    <source>
        <dbReference type="Proteomes" id="UP000646827"/>
    </source>
</evidence>
<evidence type="ECO:0000256" key="2">
    <source>
        <dbReference type="ARBA" id="ARBA00022692"/>
    </source>
</evidence>
<dbReference type="Gene3D" id="1.20.1250.20">
    <property type="entry name" value="MFS general substrate transporter like domains"/>
    <property type="match status" value="1"/>
</dbReference>
<dbReference type="GO" id="GO:0022857">
    <property type="term" value="F:transmembrane transporter activity"/>
    <property type="evidence" value="ECO:0007669"/>
    <property type="project" value="InterPro"/>
</dbReference>
<feature type="transmembrane region" description="Helical" evidence="6">
    <location>
        <begin position="496"/>
        <end position="516"/>
    </location>
</feature>
<dbReference type="EMBL" id="JAEPRB010000015">
    <property type="protein sequence ID" value="KAG2226547.1"/>
    <property type="molecule type" value="Genomic_DNA"/>
</dbReference>
<name>A0A8H7SC08_9FUNG</name>
<feature type="compositionally biased region" description="Polar residues" evidence="5">
    <location>
        <begin position="335"/>
        <end position="349"/>
    </location>
</feature>
<dbReference type="InterPro" id="IPR011701">
    <property type="entry name" value="MFS"/>
</dbReference>
<comment type="caution">
    <text evidence="8">The sequence shown here is derived from an EMBL/GenBank/DDBJ whole genome shotgun (WGS) entry which is preliminary data.</text>
</comment>
<dbReference type="PANTHER" id="PTHR23502">
    <property type="entry name" value="MAJOR FACILITATOR SUPERFAMILY"/>
    <property type="match status" value="1"/>
</dbReference>
<keyword evidence="2 6" id="KW-0812">Transmembrane</keyword>
<feature type="compositionally biased region" description="Basic residues" evidence="5">
    <location>
        <begin position="352"/>
        <end position="362"/>
    </location>
</feature>
<evidence type="ECO:0000256" key="5">
    <source>
        <dbReference type="SAM" id="MobiDB-lite"/>
    </source>
</evidence>
<feature type="transmembrane region" description="Helical" evidence="6">
    <location>
        <begin position="386"/>
        <end position="403"/>
    </location>
</feature>
<sequence length="595" mass="66451">MTSTTEPRNIKNGNGNNNDNYQPTMPQDQGNQIQSTIITTTTMLSDSNNSINIKDENDSNVMVINGLLTGNENLVKAEKPLNLCSHQHNKLVAEEKKQQEQRRRWYTHISKLIKNQSPTVDPRSWPFRKKIFVILIVAFAGFTSPLASSIYYPAIVPMQEYFETTDTLMNASLAIYIYCLAVFPLIWATFSDIFGRRPIYLISFLVAIAGMACSAISKNVTMFILFRAISAIGSSSVLSMGAGTIGDVFDAHQRGRAFSYYLTGPMLGLGWQSIFWFLAILCVFIWFGILFLLPETRYTPSLTPSPFSATITAPSKDSINEENEQQYGENHDSDVSSTANEQENQNATCNEKRRRKLSKEKNQKKSRQCRFINPVAALSLLRNKNIALTVLFLGTLFFVYFVLTTNFTRIYTSQYGFDSGTVGLFYIPIAGGSIISGIFGGRISDALYTSRVSKLPDGTKPYPELRIGGWIFYASILILLFAFISFGWCIEKNVHFAYGLVCAFFVGLATGPPNIIMSTYLVDCFRDRGASVTACNNFTRYILSGTGSLVATDMQRAMGAGGLYTFCGVLIFIFASNVVIVRIKGRTWREQMSHK</sequence>
<feature type="compositionally biased region" description="Polar residues" evidence="5">
    <location>
        <begin position="21"/>
        <end position="30"/>
    </location>
</feature>
<evidence type="ECO:0000256" key="1">
    <source>
        <dbReference type="ARBA" id="ARBA00004141"/>
    </source>
</evidence>
<keyword evidence="4 6" id="KW-0472">Membrane</keyword>
<feature type="transmembrane region" description="Helical" evidence="6">
    <location>
        <begin position="131"/>
        <end position="155"/>
    </location>
</feature>
<dbReference type="GO" id="GO:0005886">
    <property type="term" value="C:plasma membrane"/>
    <property type="evidence" value="ECO:0007669"/>
    <property type="project" value="TreeGrafter"/>
</dbReference>
<evidence type="ECO:0000259" key="7">
    <source>
        <dbReference type="PROSITE" id="PS50850"/>
    </source>
</evidence>
<dbReference type="PANTHER" id="PTHR23502:SF5">
    <property type="entry name" value="QUINIDINE RESISTANCE PROTEIN 3"/>
    <property type="match status" value="1"/>
</dbReference>
<gene>
    <name evidence="8" type="ORF">INT45_005033</name>
</gene>
<feature type="transmembrane region" description="Helical" evidence="6">
    <location>
        <begin position="167"/>
        <end position="187"/>
    </location>
</feature>
<dbReference type="Pfam" id="PF07690">
    <property type="entry name" value="MFS_1"/>
    <property type="match status" value="1"/>
</dbReference>
<dbReference type="InterPro" id="IPR020846">
    <property type="entry name" value="MFS_dom"/>
</dbReference>
<dbReference type="AlphaFoldDB" id="A0A8H7SC08"/>
<feature type="region of interest" description="Disordered" evidence="5">
    <location>
        <begin position="1"/>
        <end position="30"/>
    </location>
</feature>
<feature type="region of interest" description="Disordered" evidence="5">
    <location>
        <begin position="320"/>
        <end position="362"/>
    </location>
</feature>
<protein>
    <recommendedName>
        <fullName evidence="7">Major facilitator superfamily (MFS) profile domain-containing protein</fullName>
    </recommendedName>
</protein>
<keyword evidence="9" id="KW-1185">Reference proteome</keyword>
<evidence type="ECO:0000256" key="3">
    <source>
        <dbReference type="ARBA" id="ARBA00022989"/>
    </source>
</evidence>
<accession>A0A8H7SC08</accession>
<feature type="transmembrane region" description="Helical" evidence="6">
    <location>
        <begin position="223"/>
        <end position="249"/>
    </location>
</feature>
<dbReference type="InterPro" id="IPR036259">
    <property type="entry name" value="MFS_trans_sf"/>
</dbReference>
<dbReference type="Proteomes" id="UP000646827">
    <property type="component" value="Unassembled WGS sequence"/>
</dbReference>
<evidence type="ECO:0000256" key="4">
    <source>
        <dbReference type="ARBA" id="ARBA00023136"/>
    </source>
</evidence>